<dbReference type="Proteomes" id="UP000736583">
    <property type="component" value="Unassembled WGS sequence"/>
</dbReference>
<evidence type="ECO:0000313" key="2">
    <source>
        <dbReference type="EMBL" id="MBU5591869.1"/>
    </source>
</evidence>
<protein>
    <submittedName>
        <fullName evidence="2">Uncharacterized protein</fullName>
    </submittedName>
</protein>
<comment type="caution">
    <text evidence="2">The sequence shown here is derived from an EMBL/GenBank/DDBJ whole genome shotgun (WGS) entry which is preliminary data.</text>
</comment>
<evidence type="ECO:0000313" key="3">
    <source>
        <dbReference type="Proteomes" id="UP000736583"/>
    </source>
</evidence>
<proteinExistence type="predicted"/>
<name>A0ABS6F037_9CLOT</name>
<organism evidence="2 3">
    <name type="scientific">Clostridium simiarum</name>
    <dbReference type="NCBI Taxonomy" id="2841506"/>
    <lineage>
        <taxon>Bacteria</taxon>
        <taxon>Bacillati</taxon>
        <taxon>Bacillota</taxon>
        <taxon>Clostridia</taxon>
        <taxon>Eubacteriales</taxon>
        <taxon>Clostridiaceae</taxon>
        <taxon>Clostridium</taxon>
    </lineage>
</organism>
<dbReference type="EMBL" id="JAHLQL010000002">
    <property type="protein sequence ID" value="MBU5591869.1"/>
    <property type="molecule type" value="Genomic_DNA"/>
</dbReference>
<accession>A0ABS6F037</accession>
<keyword evidence="1" id="KW-0472">Membrane</keyword>
<sequence length="69" mass="7743">MLNIFSFLAIVFIVVAVVFITVCGKNTKILKIRLLGLFNVEVENYKNQKTKVVKKEKTGASTPVNSKKE</sequence>
<dbReference type="RefSeq" id="WP_216456798.1">
    <property type="nucleotide sequence ID" value="NZ_JAHLQL010000002.1"/>
</dbReference>
<keyword evidence="3" id="KW-1185">Reference proteome</keyword>
<keyword evidence="1" id="KW-1133">Transmembrane helix</keyword>
<reference evidence="2 3" key="1">
    <citation type="submission" date="2021-06" db="EMBL/GenBank/DDBJ databases">
        <authorList>
            <person name="Sun Q."/>
            <person name="Li D."/>
        </authorList>
    </citation>
    <scope>NUCLEOTIDE SEQUENCE [LARGE SCALE GENOMIC DNA]</scope>
    <source>
        <strain evidence="2 3">MSJ-4</strain>
    </source>
</reference>
<feature type="transmembrane region" description="Helical" evidence="1">
    <location>
        <begin position="6"/>
        <end position="24"/>
    </location>
</feature>
<gene>
    <name evidence="2" type="ORF">KQI89_08830</name>
</gene>
<evidence type="ECO:0000256" key="1">
    <source>
        <dbReference type="SAM" id="Phobius"/>
    </source>
</evidence>
<keyword evidence="1" id="KW-0812">Transmembrane</keyword>